<protein>
    <recommendedName>
        <fullName evidence="4">DUF4468 domain-containing protein</fullName>
    </recommendedName>
</protein>
<evidence type="ECO:0000313" key="2">
    <source>
        <dbReference type="EMBL" id="MFC4749757.1"/>
    </source>
</evidence>
<dbReference type="EMBL" id="JBHSGV010000008">
    <property type="protein sequence ID" value="MFC4749757.1"/>
    <property type="molecule type" value="Genomic_DNA"/>
</dbReference>
<proteinExistence type="predicted"/>
<gene>
    <name evidence="2" type="ORF">ACFO5S_20055</name>
</gene>
<evidence type="ECO:0000313" key="3">
    <source>
        <dbReference type="Proteomes" id="UP001595935"/>
    </source>
</evidence>
<evidence type="ECO:0000256" key="1">
    <source>
        <dbReference type="SAM" id="Phobius"/>
    </source>
</evidence>
<evidence type="ECO:0008006" key="4">
    <source>
        <dbReference type="Google" id="ProtNLM"/>
    </source>
</evidence>
<organism evidence="2 3">
    <name type="scientific">Flavobacterium branchiicola</name>
    <dbReference type="NCBI Taxonomy" id="1114875"/>
    <lineage>
        <taxon>Bacteria</taxon>
        <taxon>Pseudomonadati</taxon>
        <taxon>Bacteroidota</taxon>
        <taxon>Flavobacteriia</taxon>
        <taxon>Flavobacteriales</taxon>
        <taxon>Flavobacteriaceae</taxon>
        <taxon>Flavobacterium</taxon>
    </lineage>
</organism>
<sequence>MRKGLYIIGIVVMLIFAVWIGRGFSPGSYPYAEKYELEYSEGSVKQAVVNFKKHNQKFLVPKVSIHNEGSWELLDEAKGDYWYGFYFYYKNENQIVFIVIRSLEKNITELSFVSINDGLNIGNWKNVNDDFDYFTNKKEMEKFENSILKGIKKELEMSQSE</sequence>
<keyword evidence="1" id="KW-0472">Membrane</keyword>
<reference evidence="3" key="1">
    <citation type="journal article" date="2019" name="Int. J. Syst. Evol. Microbiol.">
        <title>The Global Catalogue of Microorganisms (GCM) 10K type strain sequencing project: providing services to taxonomists for standard genome sequencing and annotation.</title>
        <authorList>
            <consortium name="The Broad Institute Genomics Platform"/>
            <consortium name="The Broad Institute Genome Sequencing Center for Infectious Disease"/>
            <person name="Wu L."/>
            <person name="Ma J."/>
        </authorList>
    </citation>
    <scope>NUCLEOTIDE SEQUENCE [LARGE SCALE GENOMIC DNA]</scope>
    <source>
        <strain evidence="3">WYCCWR 13023</strain>
    </source>
</reference>
<keyword evidence="1" id="KW-1133">Transmembrane helix</keyword>
<keyword evidence="3" id="KW-1185">Reference proteome</keyword>
<dbReference type="RefSeq" id="WP_213259552.1">
    <property type="nucleotide sequence ID" value="NZ_JAGYWA010000008.1"/>
</dbReference>
<accession>A0ABV9PI60</accession>
<comment type="caution">
    <text evidence="2">The sequence shown here is derived from an EMBL/GenBank/DDBJ whole genome shotgun (WGS) entry which is preliminary data.</text>
</comment>
<dbReference type="Proteomes" id="UP001595935">
    <property type="component" value="Unassembled WGS sequence"/>
</dbReference>
<feature type="transmembrane region" description="Helical" evidence="1">
    <location>
        <begin position="6"/>
        <end position="24"/>
    </location>
</feature>
<name>A0ABV9PI60_9FLAO</name>
<keyword evidence="1" id="KW-0812">Transmembrane</keyword>